<evidence type="ECO:0000256" key="4">
    <source>
        <dbReference type="ARBA" id="ARBA00022692"/>
    </source>
</evidence>
<dbReference type="GO" id="GO:0007165">
    <property type="term" value="P:signal transduction"/>
    <property type="evidence" value="ECO:0007669"/>
    <property type="project" value="UniProtKB-KW"/>
</dbReference>
<keyword evidence="9 10" id="KW-0807">Transducer</keyword>
<feature type="transmembrane region" description="Helical" evidence="10">
    <location>
        <begin position="132"/>
        <end position="150"/>
    </location>
</feature>
<feature type="transmembrane region" description="Helical" evidence="10">
    <location>
        <begin position="170"/>
        <end position="203"/>
    </location>
</feature>
<dbReference type="AlphaFoldDB" id="A0A6J2JWY4"/>
<evidence type="ECO:0000256" key="5">
    <source>
        <dbReference type="ARBA" id="ARBA00022725"/>
    </source>
</evidence>
<dbReference type="InterPro" id="IPR004117">
    <property type="entry name" value="7tm6_olfct_rcpt"/>
</dbReference>
<dbReference type="OrthoDB" id="6597368at2759"/>
<evidence type="ECO:0000256" key="7">
    <source>
        <dbReference type="ARBA" id="ARBA00023136"/>
    </source>
</evidence>
<evidence type="ECO:0000313" key="12">
    <source>
        <dbReference type="RefSeq" id="XP_028032689.1"/>
    </source>
</evidence>
<feature type="transmembrane region" description="Helical" evidence="10">
    <location>
        <begin position="266"/>
        <end position="285"/>
    </location>
</feature>
<evidence type="ECO:0000256" key="8">
    <source>
        <dbReference type="ARBA" id="ARBA00023170"/>
    </source>
</evidence>
<evidence type="ECO:0000256" key="10">
    <source>
        <dbReference type="RuleBase" id="RU351113"/>
    </source>
</evidence>
<feature type="transmembrane region" description="Helical" evidence="10">
    <location>
        <begin position="42"/>
        <end position="65"/>
    </location>
</feature>
<dbReference type="GO" id="GO:0004984">
    <property type="term" value="F:olfactory receptor activity"/>
    <property type="evidence" value="ECO:0007669"/>
    <property type="project" value="InterPro"/>
</dbReference>
<keyword evidence="5 10" id="KW-0552">Olfaction</keyword>
<comment type="subcellular location">
    <subcellularLocation>
        <location evidence="1 10">Cell membrane</location>
        <topology evidence="1 10">Multi-pass membrane protein</topology>
    </subcellularLocation>
</comment>
<keyword evidence="11" id="KW-1185">Reference proteome</keyword>
<keyword evidence="2" id="KW-1003">Cell membrane</keyword>
<feature type="transmembrane region" description="Helical" evidence="10">
    <location>
        <begin position="71"/>
        <end position="94"/>
    </location>
</feature>
<dbReference type="GeneID" id="114244930"/>
<comment type="similarity">
    <text evidence="10">Belongs to the insect chemoreceptor superfamily. Heteromeric odorant receptor channel (TC 1.A.69) family.</text>
</comment>
<comment type="caution">
    <text evidence="10">Lacks conserved residue(s) required for the propagation of feature annotation.</text>
</comment>
<dbReference type="Proteomes" id="UP000504629">
    <property type="component" value="Unplaced"/>
</dbReference>
<accession>A0A6J2JWY4</accession>
<evidence type="ECO:0000256" key="9">
    <source>
        <dbReference type="ARBA" id="ARBA00023224"/>
    </source>
</evidence>
<reference evidence="12" key="1">
    <citation type="submission" date="2025-08" db="UniProtKB">
        <authorList>
            <consortium name="RefSeq"/>
        </authorList>
    </citation>
    <scope>IDENTIFICATION</scope>
    <source>
        <tissue evidence="12">Silk gland</tissue>
    </source>
</reference>
<dbReference type="PANTHER" id="PTHR21137">
    <property type="entry name" value="ODORANT RECEPTOR"/>
    <property type="match status" value="1"/>
</dbReference>
<organism evidence="11 12">
    <name type="scientific">Bombyx mandarina</name>
    <name type="common">Wild silk moth</name>
    <name type="synonym">Wild silkworm</name>
    <dbReference type="NCBI Taxonomy" id="7092"/>
    <lineage>
        <taxon>Eukaryota</taxon>
        <taxon>Metazoa</taxon>
        <taxon>Ecdysozoa</taxon>
        <taxon>Arthropoda</taxon>
        <taxon>Hexapoda</taxon>
        <taxon>Insecta</taxon>
        <taxon>Pterygota</taxon>
        <taxon>Neoptera</taxon>
        <taxon>Endopterygota</taxon>
        <taxon>Lepidoptera</taxon>
        <taxon>Glossata</taxon>
        <taxon>Ditrysia</taxon>
        <taxon>Bombycoidea</taxon>
        <taxon>Bombycidae</taxon>
        <taxon>Bombycinae</taxon>
        <taxon>Bombyx</taxon>
    </lineage>
</organism>
<name>A0A6J2JWY4_BOMMA</name>
<gene>
    <name evidence="12" type="primary">LOC114244930</name>
</gene>
<keyword evidence="3 10" id="KW-0716">Sensory transduction</keyword>
<protein>
    <recommendedName>
        <fullName evidence="10">Odorant receptor</fullName>
    </recommendedName>
</protein>
<keyword evidence="8 10" id="KW-0675">Receptor</keyword>
<evidence type="ECO:0000256" key="1">
    <source>
        <dbReference type="ARBA" id="ARBA00004651"/>
    </source>
</evidence>
<dbReference type="RefSeq" id="XP_028032689.1">
    <property type="nucleotide sequence ID" value="XM_028176888.1"/>
</dbReference>
<keyword evidence="7 10" id="KW-0472">Membrane</keyword>
<keyword evidence="4 10" id="KW-0812">Transmembrane</keyword>
<evidence type="ECO:0000256" key="2">
    <source>
        <dbReference type="ARBA" id="ARBA00022475"/>
    </source>
</evidence>
<dbReference type="PANTHER" id="PTHR21137:SF35">
    <property type="entry name" value="ODORANT RECEPTOR 19A-RELATED"/>
    <property type="match status" value="1"/>
</dbReference>
<evidence type="ECO:0000256" key="3">
    <source>
        <dbReference type="ARBA" id="ARBA00022606"/>
    </source>
</evidence>
<evidence type="ECO:0000256" key="6">
    <source>
        <dbReference type="ARBA" id="ARBA00022989"/>
    </source>
</evidence>
<sequence length="392" mass="44435">MKLVFDNFIFALKVTLNWCRYFGIFIPDELTGRRQKLLVRAYSVFMFMLFIGFFIITQIILFILVWGDLSLMTDVGLVLGTNLALSAKIAVFFFKREELASILKKNDDTLRFETREEGKKIISEIDRETNSFMKVFFCFGFGTVIAWFFSTPKGELHIATWYPFDTKRSPAYEIIMIHQGLAVAVIASLAITADLLMLTMIAVCRCRVKLVGLSLQTICDDLPCNVKNKLTSDEEVIVAKRIREYVIEHQAILDCISELQNHFSPALLGQLLTSVVIICVTAYQLAVEKSSDMMRQFTMASFLFGMSTEMFMFGYQGGHLSHDSMEVATAAYSCPWYTFPTSLKRSLLVIMIRAQQPALLTAGGFTTLSLETFVTIMKASYSFFTVLQEATD</sequence>
<dbReference type="GO" id="GO:0005549">
    <property type="term" value="F:odorant binding"/>
    <property type="evidence" value="ECO:0007669"/>
    <property type="project" value="InterPro"/>
</dbReference>
<evidence type="ECO:0000313" key="11">
    <source>
        <dbReference type="Proteomes" id="UP000504629"/>
    </source>
</evidence>
<keyword evidence="6 10" id="KW-1133">Transmembrane helix</keyword>
<dbReference type="Pfam" id="PF02949">
    <property type="entry name" value="7tm_6"/>
    <property type="match status" value="1"/>
</dbReference>
<dbReference type="GO" id="GO:0005886">
    <property type="term" value="C:plasma membrane"/>
    <property type="evidence" value="ECO:0007669"/>
    <property type="project" value="UniProtKB-SubCell"/>
</dbReference>
<proteinExistence type="inferred from homology"/>